<evidence type="ECO:0000313" key="1">
    <source>
        <dbReference type="EMBL" id="DAF57472.1"/>
    </source>
</evidence>
<reference evidence="1" key="1">
    <citation type="journal article" date="2021" name="Proc. Natl. Acad. Sci. U.S.A.">
        <title>A Catalog of Tens of Thousands of Viruses from Human Metagenomes Reveals Hidden Associations with Chronic Diseases.</title>
        <authorList>
            <person name="Tisza M.J."/>
            <person name="Buck C.B."/>
        </authorList>
    </citation>
    <scope>NUCLEOTIDE SEQUENCE</scope>
    <source>
        <strain evidence="1">CtqfO1</strain>
    </source>
</reference>
<accession>A0A8S5T2Y4</accession>
<organism evidence="1">
    <name type="scientific">Myoviridae sp. ctqfO1</name>
    <dbReference type="NCBI Taxonomy" id="2827710"/>
    <lineage>
        <taxon>Viruses</taxon>
        <taxon>Duplodnaviria</taxon>
        <taxon>Heunggongvirae</taxon>
        <taxon>Uroviricota</taxon>
        <taxon>Caudoviricetes</taxon>
    </lineage>
</organism>
<name>A0A8S5T2Y4_9CAUD</name>
<dbReference type="EMBL" id="BK032734">
    <property type="protein sequence ID" value="DAF57472.1"/>
    <property type="molecule type" value="Genomic_DNA"/>
</dbReference>
<sequence length="88" mass="9820">MTLAEIKAAVFDGAIVRVVGLDYVDTYQIGTTDDGTSLRAYANDEIYSVGDMFDDIERAAESSYVRIFRRDFTDATVITILKRIGEEV</sequence>
<proteinExistence type="predicted"/>
<protein>
    <submittedName>
        <fullName evidence="1">Uncharacterized protein</fullName>
    </submittedName>
</protein>